<sequence length="505" mass="55161">MKKLVTLFMAAGMLLGGLSTANAIDFKAKGQWIVSADFGQNGDFTGGNGITGYDGSQDEFEVEQRFRFQLDAVASESLSGTLYFELGDQRWGNNGNGAALGADGNNVIEIKQAYIDWLVPQTDLKLRMGIQGMALPSFTTGSQVFNDDVAGITASYKFNENVALTAMWARPMNDNYAGRNAHGVNNYQQNFLDNVDLFALALPLTFDGVKVTPWAMYGMIGPNAFRNSANPRNYFDVTGNNAGTSSGNFRTGMFPAGGPTHGNKLTGYGQAVWAGITGDIVAFDPFRIAFDFNYGSVAYDDSSANRSGWLASLLVEYKMDWVTPGIYGWYGSGDDNDTGNGSERLPFVSVNNTNNAFSRFAFNGDPNLARESAVGLAMPGTWGVGIRAKDVSFVEDLKQCLYVNLMGGTNSPHMANYLVHTRGLAANSNAIGMDSMYLTTKDYALEVGLVNTYKIYENLDMVFQAAYVAMWLDKSHKVWGDSLMNGRDDTVRDAWNFNLCYVYSF</sequence>
<feature type="signal peptide" evidence="1">
    <location>
        <begin position="1"/>
        <end position="23"/>
    </location>
</feature>
<reference evidence="2" key="1">
    <citation type="journal article" date="2021" name="PeerJ">
        <title>Extensive microbial diversity within the chicken gut microbiome revealed by metagenomics and culture.</title>
        <authorList>
            <person name="Gilroy R."/>
            <person name="Ravi A."/>
            <person name="Getino M."/>
            <person name="Pursley I."/>
            <person name="Horton D.L."/>
            <person name="Alikhan N.F."/>
            <person name="Baker D."/>
            <person name="Gharbi K."/>
            <person name="Hall N."/>
            <person name="Watson M."/>
            <person name="Adriaenssens E.M."/>
            <person name="Foster-Nyarko E."/>
            <person name="Jarju S."/>
            <person name="Secka A."/>
            <person name="Antonio M."/>
            <person name="Oren A."/>
            <person name="Chaudhuri R.R."/>
            <person name="La Ragione R."/>
            <person name="Hildebrand F."/>
            <person name="Pallen M.J."/>
        </authorList>
    </citation>
    <scope>NUCLEOTIDE SEQUENCE</scope>
    <source>
        <strain evidence="2">5032</strain>
    </source>
</reference>
<keyword evidence="1" id="KW-0732">Signal</keyword>
<reference evidence="2" key="2">
    <citation type="submission" date="2021-04" db="EMBL/GenBank/DDBJ databases">
        <authorList>
            <person name="Gilroy R."/>
        </authorList>
    </citation>
    <scope>NUCLEOTIDE SEQUENCE</scope>
    <source>
        <strain evidence="2">5032</strain>
    </source>
</reference>
<name>A0A9D2HNK5_9BACT</name>
<protein>
    <submittedName>
        <fullName evidence="2">Outer membrane homotrimeric porin</fullName>
    </submittedName>
</protein>
<organism evidence="2 3">
    <name type="scientific">Candidatus Desulfovibrio intestinavium</name>
    <dbReference type="NCBI Taxonomy" id="2838534"/>
    <lineage>
        <taxon>Bacteria</taxon>
        <taxon>Pseudomonadati</taxon>
        <taxon>Thermodesulfobacteriota</taxon>
        <taxon>Desulfovibrionia</taxon>
        <taxon>Desulfovibrionales</taxon>
        <taxon>Desulfovibrionaceae</taxon>
        <taxon>Desulfovibrio</taxon>
    </lineage>
</organism>
<dbReference type="AlphaFoldDB" id="A0A9D2HNK5"/>
<proteinExistence type="predicted"/>
<feature type="chain" id="PRO_5038972182" evidence="1">
    <location>
        <begin position="24"/>
        <end position="505"/>
    </location>
</feature>
<evidence type="ECO:0000313" key="2">
    <source>
        <dbReference type="EMBL" id="HJA79487.1"/>
    </source>
</evidence>
<dbReference type="Proteomes" id="UP000823821">
    <property type="component" value="Unassembled WGS sequence"/>
</dbReference>
<accession>A0A9D2HNK5</accession>
<dbReference type="EMBL" id="DWZD01000045">
    <property type="protein sequence ID" value="HJA79487.1"/>
    <property type="molecule type" value="Genomic_DNA"/>
</dbReference>
<evidence type="ECO:0000256" key="1">
    <source>
        <dbReference type="SAM" id="SignalP"/>
    </source>
</evidence>
<dbReference type="InterPro" id="IPR059232">
    <property type="entry name" value="Porin_put"/>
</dbReference>
<dbReference type="NCBIfam" id="NF033939">
    <property type="entry name" value="DESULF_POR1"/>
    <property type="match status" value="1"/>
</dbReference>
<gene>
    <name evidence="2" type="ORF">H9784_08000</name>
</gene>
<comment type="caution">
    <text evidence="2">The sequence shown here is derived from an EMBL/GenBank/DDBJ whole genome shotgun (WGS) entry which is preliminary data.</text>
</comment>
<evidence type="ECO:0000313" key="3">
    <source>
        <dbReference type="Proteomes" id="UP000823821"/>
    </source>
</evidence>